<gene>
    <name evidence="1" type="ORF">MINTM018_00790</name>
</gene>
<dbReference type="Proteomes" id="UP000595205">
    <property type="component" value="Chromosome"/>
</dbReference>
<protein>
    <submittedName>
        <fullName evidence="1">Uncharacterized protein</fullName>
    </submittedName>
</protein>
<dbReference type="EMBL" id="AP024255">
    <property type="protein sequence ID" value="BCO97309.1"/>
    <property type="molecule type" value="Genomic_DNA"/>
</dbReference>
<organism evidence="1 2">
    <name type="scientific">Mycobacterium intracellulare</name>
    <dbReference type="NCBI Taxonomy" id="1767"/>
    <lineage>
        <taxon>Bacteria</taxon>
        <taxon>Bacillati</taxon>
        <taxon>Actinomycetota</taxon>
        <taxon>Actinomycetes</taxon>
        <taxon>Mycobacteriales</taxon>
        <taxon>Mycobacteriaceae</taxon>
        <taxon>Mycobacterium</taxon>
        <taxon>Mycobacterium avium complex (MAC)</taxon>
    </lineage>
</organism>
<evidence type="ECO:0000313" key="1">
    <source>
        <dbReference type="EMBL" id="BCO97309.1"/>
    </source>
</evidence>
<reference evidence="1 2" key="1">
    <citation type="submission" date="2020-12" db="EMBL/GenBank/DDBJ databases">
        <title>Genome sequence of clinical Mycobacterium intracellulare strains.</title>
        <authorList>
            <person name="Tateishi Y."/>
            <person name="Matsumoto S."/>
            <person name="Fukushima Y."/>
            <person name="Nakajima C."/>
            <person name="Suzuki Y."/>
        </authorList>
    </citation>
    <scope>NUCLEOTIDE SEQUENCE [LARGE SCALE GENOMIC DNA]</scope>
    <source>
        <strain evidence="1 2">M018</strain>
    </source>
</reference>
<proteinExistence type="predicted"/>
<dbReference type="AlphaFoldDB" id="A0A7R7RKN0"/>
<sequence>MGRQGITLVGPQIVYGRCRGPRGSVEKLCDVFAAHAAVGRADQLHPIGAGPNPGLNPEQPGRIILEVLMSIEFYWQNDVFGHALVERWKFVKGRTIPDSETRAAG</sequence>
<accession>A0A7R7RKN0</accession>
<name>A0A7R7RKN0_MYCIT</name>
<evidence type="ECO:0000313" key="2">
    <source>
        <dbReference type="Proteomes" id="UP000595205"/>
    </source>
</evidence>